<dbReference type="AlphaFoldDB" id="A0AAW2SQ67"/>
<dbReference type="EMBL" id="JACGWN010000016">
    <property type="protein sequence ID" value="KAL0394589.1"/>
    <property type="molecule type" value="Genomic_DNA"/>
</dbReference>
<evidence type="ECO:0000313" key="1">
    <source>
        <dbReference type="EMBL" id="KAL0394589.1"/>
    </source>
</evidence>
<reference evidence="1" key="1">
    <citation type="submission" date="2020-06" db="EMBL/GenBank/DDBJ databases">
        <authorList>
            <person name="Li T."/>
            <person name="Hu X."/>
            <person name="Zhang T."/>
            <person name="Song X."/>
            <person name="Zhang H."/>
            <person name="Dai N."/>
            <person name="Sheng W."/>
            <person name="Hou X."/>
            <person name="Wei L."/>
        </authorList>
    </citation>
    <scope>NUCLEOTIDE SEQUENCE</scope>
    <source>
        <strain evidence="1">KEN1</strain>
        <tissue evidence="1">Leaf</tissue>
    </source>
</reference>
<proteinExistence type="predicted"/>
<gene>
    <name evidence="1" type="ORF">Slati_4425100</name>
</gene>
<name>A0AAW2SQ67_9LAMI</name>
<reference evidence="1" key="2">
    <citation type="journal article" date="2024" name="Plant">
        <title>Genomic evolution and insights into agronomic trait innovations of Sesamum species.</title>
        <authorList>
            <person name="Miao H."/>
            <person name="Wang L."/>
            <person name="Qu L."/>
            <person name="Liu H."/>
            <person name="Sun Y."/>
            <person name="Le M."/>
            <person name="Wang Q."/>
            <person name="Wei S."/>
            <person name="Zheng Y."/>
            <person name="Lin W."/>
            <person name="Duan Y."/>
            <person name="Cao H."/>
            <person name="Xiong S."/>
            <person name="Wang X."/>
            <person name="Wei L."/>
            <person name="Li C."/>
            <person name="Ma Q."/>
            <person name="Ju M."/>
            <person name="Zhao R."/>
            <person name="Li G."/>
            <person name="Mu C."/>
            <person name="Tian Q."/>
            <person name="Mei H."/>
            <person name="Zhang T."/>
            <person name="Gao T."/>
            <person name="Zhang H."/>
        </authorList>
    </citation>
    <scope>NUCLEOTIDE SEQUENCE</scope>
    <source>
        <strain evidence="1">KEN1</strain>
    </source>
</reference>
<protein>
    <submittedName>
        <fullName evidence="1">Uncharacterized protein</fullName>
    </submittedName>
</protein>
<sequence>MQHPSWGGVYDTRSSNALWQFMQTSYITLDCGIILPFPFPSSSEAIGALKAFTAVVSASSFFLIQHPAPLPFAS</sequence>
<accession>A0AAW2SQ67</accession>
<comment type="caution">
    <text evidence="1">The sequence shown here is derived from an EMBL/GenBank/DDBJ whole genome shotgun (WGS) entry which is preliminary data.</text>
</comment>
<organism evidence="1">
    <name type="scientific">Sesamum latifolium</name>
    <dbReference type="NCBI Taxonomy" id="2727402"/>
    <lineage>
        <taxon>Eukaryota</taxon>
        <taxon>Viridiplantae</taxon>
        <taxon>Streptophyta</taxon>
        <taxon>Embryophyta</taxon>
        <taxon>Tracheophyta</taxon>
        <taxon>Spermatophyta</taxon>
        <taxon>Magnoliopsida</taxon>
        <taxon>eudicotyledons</taxon>
        <taxon>Gunneridae</taxon>
        <taxon>Pentapetalae</taxon>
        <taxon>asterids</taxon>
        <taxon>lamiids</taxon>
        <taxon>Lamiales</taxon>
        <taxon>Pedaliaceae</taxon>
        <taxon>Sesamum</taxon>
    </lineage>
</organism>